<feature type="transmembrane region" description="Helical" evidence="1">
    <location>
        <begin position="432"/>
        <end position="458"/>
    </location>
</feature>
<keyword evidence="1" id="KW-0812">Transmembrane</keyword>
<evidence type="ECO:0000313" key="2">
    <source>
        <dbReference type="EMBL" id="RFC63423.1"/>
    </source>
</evidence>
<gene>
    <name evidence="2" type="ORF">DYI37_10310</name>
</gene>
<dbReference type="PANTHER" id="PTHR34219:SF1">
    <property type="entry name" value="PEPSY DOMAIN-CONTAINING PROTEIN"/>
    <property type="match status" value="1"/>
</dbReference>
<dbReference type="AlphaFoldDB" id="A0A371X2I3"/>
<dbReference type="Pfam" id="PF03929">
    <property type="entry name" value="PepSY_TM"/>
    <property type="match status" value="1"/>
</dbReference>
<comment type="caution">
    <text evidence="2">The sequence shown here is derived from an EMBL/GenBank/DDBJ whole genome shotgun (WGS) entry which is preliminary data.</text>
</comment>
<dbReference type="RefSeq" id="WP_116683154.1">
    <property type="nucleotide sequence ID" value="NZ_QURL01000004.1"/>
</dbReference>
<dbReference type="InterPro" id="IPR005625">
    <property type="entry name" value="PepSY-ass_TM"/>
</dbReference>
<keyword evidence="3" id="KW-1185">Reference proteome</keyword>
<dbReference type="PANTHER" id="PTHR34219">
    <property type="entry name" value="IRON-REGULATED INNER MEMBRANE PROTEIN-RELATED"/>
    <property type="match status" value="1"/>
</dbReference>
<accession>A0A371X2I3</accession>
<reference evidence="2 3" key="1">
    <citation type="submission" date="2018-08" db="EMBL/GenBank/DDBJ databases">
        <title>Fulvimarina sp. 85, whole genome shotgun sequence.</title>
        <authorList>
            <person name="Tuo L."/>
        </authorList>
    </citation>
    <scope>NUCLEOTIDE SEQUENCE [LARGE SCALE GENOMIC DNA]</scope>
    <source>
        <strain evidence="2 3">85</strain>
    </source>
</reference>
<proteinExistence type="predicted"/>
<feature type="transmembrane region" description="Helical" evidence="1">
    <location>
        <begin position="213"/>
        <end position="235"/>
    </location>
</feature>
<protein>
    <submittedName>
        <fullName evidence="2">PepSY domain-containing protein</fullName>
    </submittedName>
</protein>
<dbReference type="Proteomes" id="UP000264310">
    <property type="component" value="Unassembled WGS sequence"/>
</dbReference>
<name>A0A371X2I3_9HYPH</name>
<evidence type="ECO:0000256" key="1">
    <source>
        <dbReference type="SAM" id="Phobius"/>
    </source>
</evidence>
<organism evidence="2 3">
    <name type="scientific">Fulvimarina endophytica</name>
    <dbReference type="NCBI Taxonomy" id="2293836"/>
    <lineage>
        <taxon>Bacteria</taxon>
        <taxon>Pseudomonadati</taxon>
        <taxon>Pseudomonadota</taxon>
        <taxon>Alphaproteobacteria</taxon>
        <taxon>Hyphomicrobiales</taxon>
        <taxon>Aurantimonadaceae</taxon>
        <taxon>Fulvimarina</taxon>
    </lineage>
</organism>
<keyword evidence="1" id="KW-0472">Membrane</keyword>
<feature type="transmembrane region" description="Helical" evidence="1">
    <location>
        <begin position="170"/>
        <end position="192"/>
    </location>
</feature>
<keyword evidence="1" id="KW-1133">Transmembrane helix</keyword>
<sequence>MSKALSASAREPSRKAAASVSTTGLMGFVARLHFYIGLFVGPFLFVAALTGTLYALTPQIERLIYSDQLTTPSTGTAQPLSAQAEAARRVVGEDLRLFAVRPAPEPGTTTRVMFADPALGPSETRAIFVDPVTLDVRGDLTAYGTSGILPFRITLDYLHRSLMLGDWGRAYSELAASWLWLLALGGIVLWARRRTGRAAHANPANTSLRVRRLHGITGVVLSVGLLFLSATGLTWSQWAGDRIGELRGALGWTTPSVTLALEGSQGRGMVGDHAHHGAMGMTMPAGASEPAVDPAGRLDGVLSAAQAGGIDASLVEIRPSDPGEAYVVREIDRSWPSQVDTVAVDPATMAITSRADFADFGLVAKLVQWGVAAHMGILFGLANQIAVVALGIGTMALTVYGYRIWWRQRPAPGNASRTLTDAWMRMRPATRIAVLAVAAALGWALPVLGASLLAFLAIDLLRWGLARRGLGRPQSAAG</sequence>
<evidence type="ECO:0000313" key="3">
    <source>
        <dbReference type="Proteomes" id="UP000264310"/>
    </source>
</evidence>
<feature type="transmembrane region" description="Helical" evidence="1">
    <location>
        <begin position="34"/>
        <end position="56"/>
    </location>
</feature>
<dbReference type="EMBL" id="QURL01000004">
    <property type="protein sequence ID" value="RFC63423.1"/>
    <property type="molecule type" value="Genomic_DNA"/>
</dbReference>
<feature type="transmembrane region" description="Helical" evidence="1">
    <location>
        <begin position="377"/>
        <end position="400"/>
    </location>
</feature>
<dbReference type="OrthoDB" id="9791166at2"/>